<comment type="caution">
    <text evidence="1">The sequence shown here is derived from an EMBL/GenBank/DDBJ whole genome shotgun (WGS) entry which is preliminary data.</text>
</comment>
<dbReference type="Proteomes" id="UP001168096">
    <property type="component" value="Unassembled WGS sequence"/>
</dbReference>
<evidence type="ECO:0000313" key="1">
    <source>
        <dbReference type="EMBL" id="MFJ1471375.1"/>
    </source>
</evidence>
<sequence>MKAAALSKKKFFVVDPDIVLLNKKNRPTPDAFMTTTPARRRPGQLPAAPKLPVSGPFVDKLLNIHRIECVELPRKSISNFFSSFGPRQKQGLFDRFRRT</sequence>
<organism evidence="1 2">
    <name type="scientific">Massilia orientalis</name>
    <dbReference type="NCBI Taxonomy" id="3050128"/>
    <lineage>
        <taxon>Bacteria</taxon>
        <taxon>Pseudomonadati</taxon>
        <taxon>Pseudomonadota</taxon>
        <taxon>Betaproteobacteria</taxon>
        <taxon>Burkholderiales</taxon>
        <taxon>Oxalobacteraceae</taxon>
        <taxon>Telluria group</taxon>
        <taxon>Massilia</taxon>
    </lineage>
</organism>
<name>A0ACC7MIN2_9BURK</name>
<reference evidence="1" key="1">
    <citation type="submission" date="2024-11" db="EMBL/GenBank/DDBJ databases">
        <title>Description of Massilia orientalis sp. nov., isolated from rhizosphere soil of Ageratina adenophora.</title>
        <authorList>
            <person name="Wang Y."/>
        </authorList>
    </citation>
    <scope>NUCLEOTIDE SEQUENCE</scope>
    <source>
        <strain evidence="1">YIM B02787</strain>
    </source>
</reference>
<protein>
    <submittedName>
        <fullName evidence="1">Uncharacterized protein</fullName>
    </submittedName>
</protein>
<proteinExistence type="predicted"/>
<dbReference type="EMBL" id="JASNRB020000021">
    <property type="protein sequence ID" value="MFJ1471375.1"/>
    <property type="molecule type" value="Genomic_DNA"/>
</dbReference>
<accession>A0ACC7MIN2</accession>
<gene>
    <name evidence="1" type="ORF">QPK29_026950</name>
</gene>
<keyword evidence="2" id="KW-1185">Reference proteome</keyword>
<evidence type="ECO:0000313" key="2">
    <source>
        <dbReference type="Proteomes" id="UP001168096"/>
    </source>
</evidence>